<dbReference type="PANTHER" id="PTHR31001">
    <property type="entry name" value="UNCHARACTERIZED TRANSCRIPTIONAL REGULATORY PROTEIN"/>
    <property type="match status" value="1"/>
</dbReference>
<reference evidence="5" key="1">
    <citation type="submission" date="2023-03" db="EMBL/GenBank/DDBJ databases">
        <title>Massive genome expansion in bonnet fungi (Mycena s.s.) driven by repeated elements and novel gene families across ecological guilds.</title>
        <authorList>
            <consortium name="Lawrence Berkeley National Laboratory"/>
            <person name="Harder C.B."/>
            <person name="Miyauchi S."/>
            <person name="Viragh M."/>
            <person name="Kuo A."/>
            <person name="Thoen E."/>
            <person name="Andreopoulos B."/>
            <person name="Lu D."/>
            <person name="Skrede I."/>
            <person name="Drula E."/>
            <person name="Henrissat B."/>
            <person name="Morin E."/>
            <person name="Kohler A."/>
            <person name="Barry K."/>
            <person name="LaButti K."/>
            <person name="Morin E."/>
            <person name="Salamov A."/>
            <person name="Lipzen A."/>
            <person name="Mereny Z."/>
            <person name="Hegedus B."/>
            <person name="Baldrian P."/>
            <person name="Stursova M."/>
            <person name="Weitz H."/>
            <person name="Taylor A."/>
            <person name="Grigoriev I.V."/>
            <person name="Nagy L.G."/>
            <person name="Martin F."/>
            <person name="Kauserud H."/>
        </authorList>
    </citation>
    <scope>NUCLEOTIDE SEQUENCE</scope>
    <source>
        <strain evidence="5">CBHHK182m</strain>
    </source>
</reference>
<dbReference type="GO" id="GO:0008270">
    <property type="term" value="F:zinc ion binding"/>
    <property type="evidence" value="ECO:0007669"/>
    <property type="project" value="InterPro"/>
</dbReference>
<dbReference type="InterPro" id="IPR001138">
    <property type="entry name" value="Zn2Cys6_DnaBD"/>
</dbReference>
<dbReference type="Proteomes" id="UP001215598">
    <property type="component" value="Unassembled WGS sequence"/>
</dbReference>
<dbReference type="CDD" id="cd00067">
    <property type="entry name" value="GAL4"/>
    <property type="match status" value="1"/>
</dbReference>
<feature type="region of interest" description="Disordered" evidence="3">
    <location>
        <begin position="69"/>
        <end position="89"/>
    </location>
</feature>
<feature type="compositionally biased region" description="Low complexity" evidence="3">
    <location>
        <begin position="70"/>
        <end position="88"/>
    </location>
</feature>
<dbReference type="SUPFAM" id="SSF57701">
    <property type="entry name" value="Zn2/Cys6 DNA-binding domain"/>
    <property type="match status" value="1"/>
</dbReference>
<evidence type="ECO:0000256" key="1">
    <source>
        <dbReference type="ARBA" id="ARBA00004123"/>
    </source>
</evidence>
<comment type="caution">
    <text evidence="5">The sequence shown here is derived from an EMBL/GenBank/DDBJ whole genome shotgun (WGS) entry which is preliminary data.</text>
</comment>
<dbReference type="InterPro" id="IPR036864">
    <property type="entry name" value="Zn2-C6_fun-type_DNA-bd_sf"/>
</dbReference>
<dbReference type="Pfam" id="PF00172">
    <property type="entry name" value="Zn_clus"/>
    <property type="match status" value="1"/>
</dbReference>
<dbReference type="PRINTS" id="PR01217">
    <property type="entry name" value="PRICHEXTENSN"/>
</dbReference>
<evidence type="ECO:0000259" key="4">
    <source>
        <dbReference type="PROSITE" id="PS50048"/>
    </source>
</evidence>
<proteinExistence type="predicted"/>
<dbReference type="GO" id="GO:0005634">
    <property type="term" value="C:nucleus"/>
    <property type="evidence" value="ECO:0007669"/>
    <property type="project" value="UniProtKB-SubCell"/>
</dbReference>
<protein>
    <recommendedName>
        <fullName evidence="4">Zn(2)-C6 fungal-type domain-containing protein</fullName>
    </recommendedName>
</protein>
<evidence type="ECO:0000313" key="6">
    <source>
        <dbReference type="Proteomes" id="UP001215598"/>
    </source>
</evidence>
<comment type="subcellular location">
    <subcellularLocation>
        <location evidence="1">Nucleus</location>
    </subcellularLocation>
</comment>
<dbReference type="SMART" id="SM00066">
    <property type="entry name" value="GAL4"/>
    <property type="match status" value="1"/>
</dbReference>
<dbReference type="Gene3D" id="4.10.240.10">
    <property type="entry name" value="Zn(2)-C6 fungal-type DNA-binding domain"/>
    <property type="match status" value="1"/>
</dbReference>
<dbReference type="EMBL" id="JARKIB010000163">
    <property type="protein sequence ID" value="KAJ7729784.1"/>
    <property type="molecule type" value="Genomic_DNA"/>
</dbReference>
<accession>A0AAD7HWJ1</accession>
<name>A0AAD7HWJ1_9AGAR</name>
<evidence type="ECO:0000256" key="2">
    <source>
        <dbReference type="ARBA" id="ARBA00023242"/>
    </source>
</evidence>
<gene>
    <name evidence="5" type="ORF">B0H16DRAFT_224801</name>
</gene>
<feature type="domain" description="Zn(2)-C6 fungal-type" evidence="4">
    <location>
        <begin position="23"/>
        <end position="55"/>
    </location>
</feature>
<dbReference type="PROSITE" id="PS00463">
    <property type="entry name" value="ZN2_CY6_FUNGAL_1"/>
    <property type="match status" value="1"/>
</dbReference>
<keyword evidence="2" id="KW-0539">Nucleus</keyword>
<organism evidence="5 6">
    <name type="scientific">Mycena metata</name>
    <dbReference type="NCBI Taxonomy" id="1033252"/>
    <lineage>
        <taxon>Eukaryota</taxon>
        <taxon>Fungi</taxon>
        <taxon>Dikarya</taxon>
        <taxon>Basidiomycota</taxon>
        <taxon>Agaricomycotina</taxon>
        <taxon>Agaricomycetes</taxon>
        <taxon>Agaricomycetidae</taxon>
        <taxon>Agaricales</taxon>
        <taxon>Marasmiineae</taxon>
        <taxon>Mycenaceae</taxon>
        <taxon>Mycena</taxon>
    </lineage>
</organism>
<dbReference type="PROSITE" id="PS50048">
    <property type="entry name" value="ZN2_CY6_FUNGAL_2"/>
    <property type="match status" value="1"/>
</dbReference>
<feature type="region of interest" description="Disordered" evidence="3">
    <location>
        <begin position="162"/>
        <end position="185"/>
    </location>
</feature>
<dbReference type="AlphaFoldDB" id="A0AAD7HWJ1"/>
<dbReference type="GO" id="GO:0000981">
    <property type="term" value="F:DNA-binding transcription factor activity, RNA polymerase II-specific"/>
    <property type="evidence" value="ECO:0007669"/>
    <property type="project" value="InterPro"/>
</dbReference>
<evidence type="ECO:0000256" key="3">
    <source>
        <dbReference type="SAM" id="MobiDB-lite"/>
    </source>
</evidence>
<feature type="region of interest" description="Disordered" evidence="3">
    <location>
        <begin position="111"/>
        <end position="135"/>
    </location>
</feature>
<evidence type="ECO:0000313" key="5">
    <source>
        <dbReference type="EMBL" id="KAJ7729784.1"/>
    </source>
</evidence>
<sequence>MSTIPSSRPPTSQSSQRKRIYLACVNCRHRKVRCITTDENTPCQRCVKHGLLCEYVPVSLEREKSLFAIPPGEGSTSTPPSTMPPSWSQAPPLHSAYGHGHHAPPRAPYFNPSHGQPGAPPHFNSGPGFLPGRSHSVPPPFPHPPSPNFPYNHGTTPFPQNTQPGHYPMAQPSHHQPMATPPGFQPDPRYPTFGAAPPTYQAPHSQCVCPRAGPCVCGLRSH</sequence>
<keyword evidence="6" id="KW-1185">Reference proteome</keyword>
<dbReference type="InterPro" id="IPR050613">
    <property type="entry name" value="Sec_Metabolite_Reg"/>
</dbReference>